<dbReference type="CDD" id="cd00082">
    <property type="entry name" value="HisKA"/>
    <property type="match status" value="1"/>
</dbReference>
<evidence type="ECO:0000313" key="10">
    <source>
        <dbReference type="Proteomes" id="UP000009102"/>
    </source>
</evidence>
<dbReference type="HOGENOM" id="CLU_000445_114_39_6"/>
<comment type="catalytic activity">
    <reaction evidence="1">
        <text>ATP + protein L-histidine = ADP + protein N-phospho-L-histidine.</text>
        <dbReference type="EC" id="2.7.13.3"/>
    </reaction>
</comment>
<dbReference type="InterPro" id="IPR005467">
    <property type="entry name" value="His_kinase_dom"/>
</dbReference>
<evidence type="ECO:0000259" key="8">
    <source>
        <dbReference type="PROSITE" id="PS51371"/>
    </source>
</evidence>
<reference evidence="9 10" key="1">
    <citation type="submission" date="2009-10" db="EMBL/GenBank/DDBJ databases">
        <title>Complete sequence of Halothiobacillus neapolitanus c2.</title>
        <authorList>
            <consortium name="US DOE Joint Genome Institute"/>
            <person name="Lucas S."/>
            <person name="Copeland A."/>
            <person name="Lapidus A."/>
            <person name="Glavina del Rio T."/>
            <person name="Tice H."/>
            <person name="Bruce D."/>
            <person name="Goodwin L."/>
            <person name="Pitluck S."/>
            <person name="Davenport K."/>
            <person name="Brettin T."/>
            <person name="Detter J.C."/>
            <person name="Han C."/>
            <person name="Tapia R."/>
            <person name="Larimer F."/>
            <person name="Land M."/>
            <person name="Hauser L."/>
            <person name="Kyrpides N."/>
            <person name="Mikhailova N."/>
            <person name="Kerfeld C."/>
            <person name="Cannon G."/>
            <person name="Heinhort S."/>
        </authorList>
    </citation>
    <scope>NUCLEOTIDE SEQUENCE [LARGE SCALE GENOMIC DNA]</scope>
    <source>
        <strain evidence="10">ATCC 23641 / c2</strain>
    </source>
</reference>
<dbReference type="Gene3D" id="1.10.287.130">
    <property type="match status" value="1"/>
</dbReference>
<keyword evidence="5" id="KW-0175">Coiled coil</keyword>
<feature type="domain" description="Histidine kinase" evidence="7">
    <location>
        <begin position="173"/>
        <end position="425"/>
    </location>
</feature>
<dbReference type="eggNOG" id="COG4191">
    <property type="taxonomic scope" value="Bacteria"/>
</dbReference>
<keyword evidence="4" id="KW-0129">CBS domain</keyword>
<dbReference type="SUPFAM" id="SSF47384">
    <property type="entry name" value="Homodimeric domain of signal transducing histidine kinase"/>
    <property type="match status" value="1"/>
</dbReference>
<dbReference type="InterPro" id="IPR000644">
    <property type="entry name" value="CBS_dom"/>
</dbReference>
<dbReference type="SUPFAM" id="SSF54631">
    <property type="entry name" value="CBS-domain pair"/>
    <property type="match status" value="1"/>
</dbReference>
<evidence type="ECO:0000256" key="5">
    <source>
        <dbReference type="SAM" id="Coils"/>
    </source>
</evidence>
<dbReference type="PRINTS" id="PR00344">
    <property type="entry name" value="BCTRLSENSOR"/>
</dbReference>
<dbReference type="EMBL" id="CP001801">
    <property type="protein sequence ID" value="ACX96261.1"/>
    <property type="molecule type" value="Genomic_DNA"/>
</dbReference>
<dbReference type="EC" id="2.7.13.3" evidence="2"/>
<dbReference type="eggNOG" id="COG0517">
    <property type="taxonomic scope" value="Bacteria"/>
</dbReference>
<dbReference type="SMART" id="SM00387">
    <property type="entry name" value="HATPase_c"/>
    <property type="match status" value="1"/>
</dbReference>
<evidence type="ECO:0000313" key="9">
    <source>
        <dbReference type="EMBL" id="ACX96261.1"/>
    </source>
</evidence>
<dbReference type="PROSITE" id="PS51371">
    <property type="entry name" value="CBS"/>
    <property type="match status" value="1"/>
</dbReference>
<evidence type="ECO:0000256" key="3">
    <source>
        <dbReference type="ARBA" id="ARBA00022553"/>
    </source>
</evidence>
<feature type="region of interest" description="Disordered" evidence="6">
    <location>
        <begin position="422"/>
        <end position="447"/>
    </location>
</feature>
<dbReference type="InterPro" id="IPR004358">
    <property type="entry name" value="Sig_transdc_His_kin-like_C"/>
</dbReference>
<dbReference type="OrthoDB" id="1931120at2"/>
<dbReference type="Pfam" id="PF00571">
    <property type="entry name" value="CBS"/>
    <property type="match status" value="1"/>
</dbReference>
<dbReference type="Pfam" id="PF02518">
    <property type="entry name" value="HATPase_c"/>
    <property type="match status" value="1"/>
</dbReference>
<evidence type="ECO:0000256" key="2">
    <source>
        <dbReference type="ARBA" id="ARBA00012438"/>
    </source>
</evidence>
<dbReference type="Proteomes" id="UP000009102">
    <property type="component" value="Chromosome"/>
</dbReference>
<dbReference type="PANTHER" id="PTHR43065">
    <property type="entry name" value="SENSOR HISTIDINE KINASE"/>
    <property type="match status" value="1"/>
</dbReference>
<dbReference type="GO" id="GO:0000155">
    <property type="term" value="F:phosphorelay sensor kinase activity"/>
    <property type="evidence" value="ECO:0007669"/>
    <property type="project" value="InterPro"/>
</dbReference>
<dbReference type="KEGG" id="hna:Hneap_1428"/>
<dbReference type="InterPro" id="IPR036097">
    <property type="entry name" value="HisK_dim/P_sf"/>
</dbReference>
<dbReference type="RefSeq" id="WP_012824295.1">
    <property type="nucleotide sequence ID" value="NC_013422.1"/>
</dbReference>
<keyword evidence="9" id="KW-0418">Kinase</keyword>
<keyword evidence="3" id="KW-0597">Phosphoprotein</keyword>
<organism evidence="9 10">
    <name type="scientific">Halothiobacillus neapolitanus (strain ATCC 23641 / DSM 15147 / CIP 104769 / NCIMB 8539 / c2)</name>
    <name type="common">Thiobacillus neapolitanus</name>
    <dbReference type="NCBI Taxonomy" id="555778"/>
    <lineage>
        <taxon>Bacteria</taxon>
        <taxon>Pseudomonadati</taxon>
        <taxon>Pseudomonadota</taxon>
        <taxon>Gammaproteobacteria</taxon>
        <taxon>Chromatiales</taxon>
        <taxon>Halothiobacillaceae</taxon>
        <taxon>Halothiobacillus</taxon>
    </lineage>
</organism>
<dbReference type="AlphaFoldDB" id="D0L0N8"/>
<keyword evidence="9" id="KW-0808">Transferase</keyword>
<dbReference type="InterPro" id="IPR046342">
    <property type="entry name" value="CBS_dom_sf"/>
</dbReference>
<feature type="domain" description="CBS" evidence="8">
    <location>
        <begin position="1"/>
        <end position="69"/>
    </location>
</feature>
<evidence type="ECO:0000256" key="6">
    <source>
        <dbReference type="SAM" id="MobiDB-lite"/>
    </source>
</evidence>
<proteinExistence type="predicted"/>
<dbReference type="InterPro" id="IPR003661">
    <property type="entry name" value="HisK_dim/P_dom"/>
</dbReference>
<dbReference type="InterPro" id="IPR003594">
    <property type="entry name" value="HATPase_dom"/>
</dbReference>
<feature type="compositionally biased region" description="Polar residues" evidence="6">
    <location>
        <begin position="425"/>
        <end position="439"/>
    </location>
</feature>
<accession>D0L0N8</accession>
<dbReference type="PROSITE" id="PS50109">
    <property type="entry name" value="HIS_KIN"/>
    <property type="match status" value="1"/>
</dbReference>
<dbReference type="Gene3D" id="3.30.565.10">
    <property type="entry name" value="Histidine kinase-like ATPase, C-terminal domain"/>
    <property type="match status" value="1"/>
</dbReference>
<sequence length="457" mass="50039">MSSSLRALLDAVPPLPVDMSLDAVTERFGEGGFDRMLSLAVVDEDRQPVGLISRHALMELLLNKYSRDLYGRRPIQYFMNTQPVIVSLAESTSSVISTVTAQIRTPIIEDFIFTEADGSYAGLGSVADVLKLVEQRLDQRNHALAQANQEIKASQAHLVQSEKMAALGQMVAGVAHEINTPLGYVGNNVQMAEEMLGQIHGLVAAYDSLFENLLNPAAEQTDVEAQIQAIAAMREEFDAVNDLADLTELFVDARFGLKQISEIVQSLKNFARVDRAATDQVNLIDNIETALTVGHHHLKNRVTVEKRFEPIPLVPCAPSQINQVLLNLLTNSAQAINHDKGRLLIRTYTRGEFVCISVEDNGSGIPPEHVSRIFEPFYTTKKVGEGTGLGLSISYRIIKDHGGDIRLATKPGVGTRFEISLPIKRSTNQPATTDSSSRTGGKHVADSVEVLQTQNTY</sequence>
<feature type="coiled-coil region" evidence="5">
    <location>
        <begin position="130"/>
        <end position="164"/>
    </location>
</feature>
<dbReference type="STRING" id="555778.Hneap_1428"/>
<protein>
    <recommendedName>
        <fullName evidence="2">histidine kinase</fullName>
        <ecNumber evidence="2">2.7.13.3</ecNumber>
    </recommendedName>
</protein>
<dbReference type="InterPro" id="IPR036890">
    <property type="entry name" value="HATPase_C_sf"/>
</dbReference>
<evidence type="ECO:0000259" key="7">
    <source>
        <dbReference type="PROSITE" id="PS50109"/>
    </source>
</evidence>
<name>D0L0N8_HALNC</name>
<dbReference type="PANTHER" id="PTHR43065:SF50">
    <property type="entry name" value="HISTIDINE KINASE"/>
    <property type="match status" value="1"/>
</dbReference>
<dbReference type="SUPFAM" id="SSF55874">
    <property type="entry name" value="ATPase domain of HSP90 chaperone/DNA topoisomerase II/histidine kinase"/>
    <property type="match status" value="1"/>
</dbReference>
<evidence type="ECO:0000256" key="4">
    <source>
        <dbReference type="PROSITE-ProRule" id="PRU00703"/>
    </source>
</evidence>
<evidence type="ECO:0000256" key="1">
    <source>
        <dbReference type="ARBA" id="ARBA00000085"/>
    </source>
</evidence>
<dbReference type="Gene3D" id="3.10.580.10">
    <property type="entry name" value="CBS-domain"/>
    <property type="match status" value="1"/>
</dbReference>
<gene>
    <name evidence="9" type="ordered locus">Hneap_1428</name>
</gene>
<keyword evidence="10" id="KW-1185">Reference proteome</keyword>